<dbReference type="Proteomes" id="UP001165960">
    <property type="component" value="Unassembled WGS sequence"/>
</dbReference>
<accession>A0ACC2UDX1</accession>
<sequence length="237" mass="26563">MTTCCENKLFSLASAINYLLFTATNFGGHTDYVFLLFLLLLFVCLYVCCVENDSVFSAVMSPAPTLSVFTLLLSLVVSPESLALSHHLAASCVKHFFGKGFKLKLGFSSVVKLAFGTKNLLLPPEFQAVANCFLCLEIRDLAGAEYIYTINTFNWMVCLLALIKALTPVYASLLHDSEPHTLEEDYILIFYKYTVHMEKELDQDTKLSFIWNLFAAEANAKKEASALMCWKLNSRKS</sequence>
<gene>
    <name evidence="1" type="ORF">DSO57_1018171</name>
</gene>
<name>A0ACC2UDX1_9FUNG</name>
<reference evidence="1" key="1">
    <citation type="submission" date="2022-04" db="EMBL/GenBank/DDBJ databases">
        <title>Genome of the entomopathogenic fungus Entomophthora muscae.</title>
        <authorList>
            <person name="Elya C."/>
            <person name="Lovett B.R."/>
            <person name="Lee E."/>
            <person name="Macias A.M."/>
            <person name="Hajek A.E."/>
            <person name="De Bivort B.L."/>
            <person name="Kasson M.T."/>
            <person name="De Fine Licht H.H."/>
            <person name="Stajich J.E."/>
        </authorList>
    </citation>
    <scope>NUCLEOTIDE SEQUENCE</scope>
    <source>
        <strain evidence="1">Berkeley</strain>
    </source>
</reference>
<protein>
    <submittedName>
        <fullName evidence="1">Uncharacterized protein</fullName>
    </submittedName>
</protein>
<proteinExistence type="predicted"/>
<comment type="caution">
    <text evidence="1">The sequence shown here is derived from an EMBL/GenBank/DDBJ whole genome shotgun (WGS) entry which is preliminary data.</text>
</comment>
<evidence type="ECO:0000313" key="2">
    <source>
        <dbReference type="Proteomes" id="UP001165960"/>
    </source>
</evidence>
<keyword evidence="2" id="KW-1185">Reference proteome</keyword>
<organism evidence="1 2">
    <name type="scientific">Entomophthora muscae</name>
    <dbReference type="NCBI Taxonomy" id="34485"/>
    <lineage>
        <taxon>Eukaryota</taxon>
        <taxon>Fungi</taxon>
        <taxon>Fungi incertae sedis</taxon>
        <taxon>Zoopagomycota</taxon>
        <taxon>Entomophthoromycotina</taxon>
        <taxon>Entomophthoromycetes</taxon>
        <taxon>Entomophthorales</taxon>
        <taxon>Entomophthoraceae</taxon>
        <taxon>Entomophthora</taxon>
    </lineage>
</organism>
<evidence type="ECO:0000313" key="1">
    <source>
        <dbReference type="EMBL" id="KAJ9085018.1"/>
    </source>
</evidence>
<dbReference type="EMBL" id="QTSX02000788">
    <property type="protein sequence ID" value="KAJ9085018.1"/>
    <property type="molecule type" value="Genomic_DNA"/>
</dbReference>